<organism evidence="2">
    <name type="scientific">uncultured Frankineae bacterium</name>
    <dbReference type="NCBI Taxonomy" id="437475"/>
    <lineage>
        <taxon>Bacteria</taxon>
        <taxon>Bacillati</taxon>
        <taxon>Actinomycetota</taxon>
        <taxon>Actinomycetes</taxon>
        <taxon>Frankiales</taxon>
        <taxon>environmental samples</taxon>
    </lineage>
</organism>
<sequence length="348" mass="37151">GGHRERSAHDAGRRARAATVDGGAGARALRRRGAAPARTEPGPAAGAQRLHERRPLDAGAAGGDREALHHQLPGRRAARRLGGGARRAQRLPRRRGRSRRAPPPGLAGARGGRRRRGHRRRRHAGPDVAVAGGARSDRLHGVRRTGAGGRAAPGRPGARLGGRRSRGVGRGPARAAARCGPGRGQRGWCGQGGPADRRARLRRRDRPPRGAAGPGTGPHRARGHRPLLRQRRRGPPGRRPRRPAAPGAGGAVRDDLAVRLRGPAPERRPPDPGRAQADHPARLHRAGPRGPAPRVRAAGRGLAAQRRAGQPVDGRRRDRPRRRGLPRHAAGRQRRQDARAPGRVRRAL</sequence>
<dbReference type="EMBL" id="CADCUB010000009">
    <property type="protein sequence ID" value="CAA9306161.1"/>
    <property type="molecule type" value="Genomic_DNA"/>
</dbReference>
<gene>
    <name evidence="2" type="ORF">AVDCRST_MAG07-272</name>
</gene>
<feature type="compositionally biased region" description="Basic residues" evidence="1">
    <location>
        <begin position="219"/>
        <end position="242"/>
    </location>
</feature>
<feature type="region of interest" description="Disordered" evidence="1">
    <location>
        <begin position="1"/>
        <end position="348"/>
    </location>
</feature>
<accession>A0A6J4KHF6</accession>
<reference evidence="2" key="1">
    <citation type="submission" date="2020-02" db="EMBL/GenBank/DDBJ databases">
        <authorList>
            <person name="Meier V. D."/>
        </authorList>
    </citation>
    <scope>NUCLEOTIDE SEQUENCE</scope>
    <source>
        <strain evidence="2">AVDCRST_MAG07</strain>
    </source>
</reference>
<feature type="compositionally biased region" description="Basic and acidic residues" evidence="1">
    <location>
        <begin position="252"/>
        <end position="281"/>
    </location>
</feature>
<feature type="compositionally biased region" description="Gly residues" evidence="1">
    <location>
        <begin position="181"/>
        <end position="193"/>
    </location>
</feature>
<protein>
    <submittedName>
        <fullName evidence="2">Oxidoreductase YncB</fullName>
    </submittedName>
</protein>
<feature type="compositionally biased region" description="Basic residues" evidence="1">
    <location>
        <begin position="317"/>
        <end position="333"/>
    </location>
</feature>
<feature type="compositionally biased region" description="Basic residues" evidence="1">
    <location>
        <begin position="111"/>
        <end position="123"/>
    </location>
</feature>
<feature type="compositionally biased region" description="Low complexity" evidence="1">
    <location>
        <begin position="288"/>
        <end position="311"/>
    </location>
</feature>
<feature type="compositionally biased region" description="Basic and acidic residues" evidence="1">
    <location>
        <begin position="1"/>
        <end position="13"/>
    </location>
</feature>
<feature type="compositionally biased region" description="Basic residues" evidence="1">
    <location>
        <begin position="87"/>
        <end position="100"/>
    </location>
</feature>
<feature type="non-terminal residue" evidence="2">
    <location>
        <position position="348"/>
    </location>
</feature>
<feature type="non-terminal residue" evidence="2">
    <location>
        <position position="1"/>
    </location>
</feature>
<name>A0A6J4KHF6_9ACTN</name>
<feature type="compositionally biased region" description="Low complexity" evidence="1">
    <location>
        <begin position="171"/>
        <end position="180"/>
    </location>
</feature>
<evidence type="ECO:0000256" key="1">
    <source>
        <dbReference type="SAM" id="MobiDB-lite"/>
    </source>
</evidence>
<proteinExistence type="predicted"/>
<dbReference type="AlphaFoldDB" id="A0A6J4KHF6"/>
<evidence type="ECO:0000313" key="2">
    <source>
        <dbReference type="EMBL" id="CAA9306161.1"/>
    </source>
</evidence>